<name>C8XF33_NAKMY</name>
<dbReference type="InterPro" id="IPR046282">
    <property type="entry name" value="DUF6319"/>
</dbReference>
<feature type="region of interest" description="Disordered" evidence="1">
    <location>
        <begin position="83"/>
        <end position="135"/>
    </location>
</feature>
<reference evidence="2 3" key="2">
    <citation type="journal article" date="2010" name="Stand. Genomic Sci.">
        <title>Complete genome sequence of Nakamurella multipartita type strain (Y-104).</title>
        <authorList>
            <person name="Tice H."/>
            <person name="Mayilraj S."/>
            <person name="Sims D."/>
            <person name="Lapidus A."/>
            <person name="Nolan M."/>
            <person name="Lucas S."/>
            <person name="Glavina Del Rio T."/>
            <person name="Copeland A."/>
            <person name="Cheng J.F."/>
            <person name="Meincke L."/>
            <person name="Bruce D."/>
            <person name="Goodwin L."/>
            <person name="Pitluck S."/>
            <person name="Ivanova N."/>
            <person name="Mavromatis K."/>
            <person name="Ovchinnikova G."/>
            <person name="Pati A."/>
            <person name="Chen A."/>
            <person name="Palaniappan K."/>
            <person name="Land M."/>
            <person name="Hauser L."/>
            <person name="Chang Y.J."/>
            <person name="Jeffries C.D."/>
            <person name="Detter J.C."/>
            <person name="Brettin T."/>
            <person name="Rohde M."/>
            <person name="Goker M."/>
            <person name="Bristow J."/>
            <person name="Eisen J.A."/>
            <person name="Markowitz V."/>
            <person name="Hugenholtz P."/>
            <person name="Kyrpides N.C."/>
            <person name="Klenk H.P."/>
            <person name="Chen F."/>
        </authorList>
    </citation>
    <scope>NUCLEOTIDE SEQUENCE [LARGE SCALE GENOMIC DNA]</scope>
    <source>
        <strain evidence="3">ATCC 700099 / DSM 44233 / CIP 104796 / JCM 9543 / NBRC 105858 / Y-104</strain>
    </source>
</reference>
<protein>
    <submittedName>
        <fullName evidence="2">Uncharacterized protein</fullName>
    </submittedName>
</protein>
<gene>
    <name evidence="2" type="ordered locus">Namu_1521</name>
</gene>
<evidence type="ECO:0000313" key="3">
    <source>
        <dbReference type="Proteomes" id="UP000002218"/>
    </source>
</evidence>
<dbReference type="KEGG" id="nml:Namu_1521"/>
<evidence type="ECO:0000313" key="2">
    <source>
        <dbReference type="EMBL" id="ACV77919.1"/>
    </source>
</evidence>
<dbReference type="HOGENOM" id="CLU_936359_0_0_11"/>
<dbReference type="Pfam" id="PF19844">
    <property type="entry name" value="DUF6319"/>
    <property type="match status" value="1"/>
</dbReference>
<reference evidence="3" key="1">
    <citation type="submission" date="2009-09" db="EMBL/GenBank/DDBJ databases">
        <title>The complete genome of Nakamurella multipartita DSM 44233.</title>
        <authorList>
            <consortium name="US DOE Joint Genome Institute (JGI-PGF)"/>
            <person name="Lucas S."/>
            <person name="Copeland A."/>
            <person name="Lapidus A."/>
            <person name="Glavina del Rio T."/>
            <person name="Dalin E."/>
            <person name="Tice H."/>
            <person name="Bruce D."/>
            <person name="Goodwin L."/>
            <person name="Pitluck S."/>
            <person name="Kyrpides N."/>
            <person name="Mavromatis K."/>
            <person name="Ivanova N."/>
            <person name="Ovchinnikova G."/>
            <person name="Sims D."/>
            <person name="Meincke L."/>
            <person name="Brettin T."/>
            <person name="Detter J.C."/>
            <person name="Han C."/>
            <person name="Larimer F."/>
            <person name="Land M."/>
            <person name="Hauser L."/>
            <person name="Markowitz V."/>
            <person name="Cheng J.-F."/>
            <person name="Hugenholtz P."/>
            <person name="Woyke T."/>
            <person name="Wu D."/>
            <person name="Klenk H.-P."/>
            <person name="Eisen J.A."/>
        </authorList>
    </citation>
    <scope>NUCLEOTIDE SEQUENCE [LARGE SCALE GENOMIC DNA]</scope>
    <source>
        <strain evidence="3">ATCC 700099 / DSM 44233 / CIP 104796 / JCM 9543 / NBRC 105858 / Y-104</strain>
    </source>
</reference>
<evidence type="ECO:0000256" key="1">
    <source>
        <dbReference type="SAM" id="MobiDB-lite"/>
    </source>
</evidence>
<dbReference type="AlphaFoldDB" id="C8XF33"/>
<dbReference type="STRING" id="479431.Namu_1521"/>
<proteinExistence type="predicted"/>
<feature type="compositionally biased region" description="Low complexity" evidence="1">
    <location>
        <begin position="179"/>
        <end position="194"/>
    </location>
</feature>
<accession>C8XF33</accession>
<dbReference type="Proteomes" id="UP000002218">
    <property type="component" value="Chromosome"/>
</dbReference>
<feature type="region of interest" description="Disordered" evidence="1">
    <location>
        <begin position="147"/>
        <end position="202"/>
    </location>
</feature>
<organism evidence="2 3">
    <name type="scientific">Nakamurella multipartita (strain ATCC 700099 / DSM 44233 / CIP 104796 / JCM 9543 / NBRC 105858 / Y-104)</name>
    <name type="common">Microsphaera multipartita</name>
    <dbReference type="NCBI Taxonomy" id="479431"/>
    <lineage>
        <taxon>Bacteria</taxon>
        <taxon>Bacillati</taxon>
        <taxon>Actinomycetota</taxon>
        <taxon>Actinomycetes</taxon>
        <taxon>Nakamurellales</taxon>
        <taxon>Nakamurellaceae</taxon>
        <taxon>Nakamurella</taxon>
    </lineage>
</organism>
<dbReference type="RefSeq" id="WP_015746825.1">
    <property type="nucleotide sequence ID" value="NC_013235.1"/>
</dbReference>
<dbReference type="EMBL" id="CP001737">
    <property type="protein sequence ID" value="ACV77919.1"/>
    <property type="molecule type" value="Genomic_DNA"/>
</dbReference>
<dbReference type="OrthoDB" id="5189560at2"/>
<keyword evidence="3" id="KW-1185">Reference proteome</keyword>
<feature type="compositionally biased region" description="Low complexity" evidence="1">
    <location>
        <begin position="85"/>
        <end position="123"/>
    </location>
</feature>
<sequence length="297" mass="30182">MPPRRRLAAPPIDVDDLRSRLDEGKIVRVAIARSAQFPTGSVGRVRRIGDPATDGEEFIHVELSLNGAKDVLPFAPADLATPTRGATANGSATNGAASNGTASNGTASNGTASNGTASNGSAGHSPPPAVAPSGPDRIAFRELIRPTDIGGPVRPPRPEPEPAPASPSAAVPTPPAPARPKATGQSSGKPAAKSAAKRRSPAVAISIATTDADPPQWRIEAKVGSKVVLRQGSVPPARVWELVGMLGDHTLSRAVGAVLDEQRQAAQARADALAAELAQVQAELAGLPEPGPRGPES</sequence>
<dbReference type="eggNOG" id="ENOG5031SFN">
    <property type="taxonomic scope" value="Bacteria"/>
</dbReference>
<dbReference type="InParanoid" id="C8XF33"/>